<reference evidence="5 6" key="1">
    <citation type="journal article" date="2012" name="MBio">
        <title>Identification of a highly transmissible animal-independent Staphylococcus aureus ST398 clone with distinct genomic and cell adhesion properties.</title>
        <authorList>
            <person name="Uhlemann A.C."/>
            <person name="Porcella S.F."/>
            <person name="Trivedi S."/>
            <person name="Sullivan S.B."/>
            <person name="Hafer C."/>
            <person name="Kennedy A.D."/>
            <person name="Barbian K.D."/>
            <person name="McCarthy A.J."/>
            <person name="Street C."/>
            <person name="Hirschberg D.L."/>
            <person name="Lipkin W.I."/>
            <person name="Lindsay J.A."/>
            <person name="DeLeo F.R."/>
            <person name="Lowy F.D."/>
        </authorList>
    </citation>
    <scope>NUCLEOTIDE SEQUENCE [LARGE SCALE GENOMIC DNA]</scope>
    <source>
        <strain evidence="5 6">DR10</strain>
    </source>
</reference>
<dbReference type="AlphaFoldDB" id="A0ABC9PY48"/>
<dbReference type="Proteomes" id="UP000003093">
    <property type="component" value="Unassembled WGS sequence"/>
</dbReference>
<dbReference type="SUPFAM" id="SSF46785">
    <property type="entry name" value="Winged helix' DNA-binding domain"/>
    <property type="match status" value="1"/>
</dbReference>
<dbReference type="EMBL" id="AIDT01000016">
    <property type="protein sequence ID" value="EIA13468.1"/>
    <property type="molecule type" value="Genomic_DNA"/>
</dbReference>
<organism evidence="5 6">
    <name type="scientific">Staphylococcus aureus subsp. aureus DR10</name>
    <dbReference type="NCBI Taxonomy" id="1155079"/>
    <lineage>
        <taxon>Bacteria</taxon>
        <taxon>Bacillati</taxon>
        <taxon>Bacillota</taxon>
        <taxon>Bacilli</taxon>
        <taxon>Bacillales</taxon>
        <taxon>Staphylococcaceae</taxon>
        <taxon>Staphylococcus</taxon>
    </lineage>
</organism>
<dbReference type="PROSITE" id="PS51000">
    <property type="entry name" value="HTH_DEOR_2"/>
    <property type="match status" value="1"/>
</dbReference>
<evidence type="ECO:0000256" key="2">
    <source>
        <dbReference type="ARBA" id="ARBA00023015"/>
    </source>
</evidence>
<feature type="domain" description="HTH deoR-type" evidence="4">
    <location>
        <begin position="6"/>
        <end position="61"/>
    </location>
</feature>
<dbReference type="PANTHER" id="PTHR30363">
    <property type="entry name" value="HTH-TYPE TRANSCRIPTIONAL REGULATOR SRLR-RELATED"/>
    <property type="match status" value="1"/>
</dbReference>
<dbReference type="Gene3D" id="1.10.10.10">
    <property type="entry name" value="Winged helix-like DNA-binding domain superfamily/Winged helix DNA-binding domain"/>
    <property type="match status" value="1"/>
</dbReference>
<evidence type="ECO:0000313" key="5">
    <source>
        <dbReference type="EMBL" id="EIA13468.1"/>
    </source>
</evidence>
<dbReference type="InterPro" id="IPR050313">
    <property type="entry name" value="Carb_Metab_HTH_regulators"/>
</dbReference>
<dbReference type="SMART" id="SM00420">
    <property type="entry name" value="HTH_DEOR"/>
    <property type="match status" value="1"/>
</dbReference>
<evidence type="ECO:0000313" key="6">
    <source>
        <dbReference type="Proteomes" id="UP000003093"/>
    </source>
</evidence>
<name>A0ABC9PY48_STAA5</name>
<dbReference type="Pfam" id="PF08279">
    <property type="entry name" value="HTH_11"/>
    <property type="match status" value="1"/>
</dbReference>
<sequence>MAVMNKAERQNLIITAIQQNKKMTALELAKYCNVSKRTILRDIDDLENQGVKIYAHYGKNGGYQIQQAQSKIALNLSETQLSALFLVLNESQSYSTLPYKSEINAIIKQCLSLPQTRLRKLLKRMDFYIKFDDTQHMTLPMLFSDILIYCTERNVMLVDHRVDDNIKAENVIFIGLLCKHGHWHAVIYDIAQDKTAELEIENIIDISYSFGKTIQTRDISIDNYHQFLNPIDS</sequence>
<protein>
    <submittedName>
        <fullName evidence="5">Transcriptional regulator, DeoR family</fullName>
    </submittedName>
</protein>
<dbReference type="InterPro" id="IPR036388">
    <property type="entry name" value="WH-like_DNA-bd_sf"/>
</dbReference>
<dbReference type="PANTHER" id="PTHR30363:SF46">
    <property type="entry name" value="LYSR FAMILY TRANSCRIPTIONAL REGULATOR"/>
    <property type="match status" value="1"/>
</dbReference>
<evidence type="ECO:0000259" key="4">
    <source>
        <dbReference type="PROSITE" id="PS51000"/>
    </source>
</evidence>
<dbReference type="GO" id="GO:0005988">
    <property type="term" value="P:lactose metabolic process"/>
    <property type="evidence" value="ECO:0007669"/>
    <property type="project" value="UniProtKB-KW"/>
</dbReference>
<evidence type="ECO:0000256" key="1">
    <source>
        <dbReference type="ARBA" id="ARBA00022736"/>
    </source>
</evidence>
<proteinExistence type="predicted"/>
<gene>
    <name evidence="5" type="ORF">ST398NM02_2363</name>
</gene>
<keyword evidence="3" id="KW-0804">Transcription</keyword>
<keyword evidence="1" id="KW-0423">Lactose metabolism</keyword>
<dbReference type="InterPro" id="IPR013196">
    <property type="entry name" value="HTH_11"/>
</dbReference>
<accession>A0ABC9PY48</accession>
<dbReference type="InterPro" id="IPR001034">
    <property type="entry name" value="DeoR_HTH"/>
</dbReference>
<evidence type="ECO:0000256" key="3">
    <source>
        <dbReference type="ARBA" id="ARBA00023163"/>
    </source>
</evidence>
<dbReference type="InterPro" id="IPR036390">
    <property type="entry name" value="WH_DNA-bd_sf"/>
</dbReference>
<keyword evidence="2" id="KW-0805">Transcription regulation</keyword>
<comment type="caution">
    <text evidence="5">The sequence shown here is derived from an EMBL/GenBank/DDBJ whole genome shotgun (WGS) entry which is preliminary data.</text>
</comment>